<dbReference type="Proteomes" id="UP001148737">
    <property type="component" value="Unassembled WGS sequence"/>
</dbReference>
<gene>
    <name evidence="1" type="ORF">NLG97_g264</name>
</gene>
<sequence length="248" mass="27013">MGKLSSAIKAGQTAAQFANNANQARGAANDFRQADKRQMGRDAGRYAFSEGANTGKTMGKTWLKTFEVIPRIVVRTLQFILALVAVGFYGHRVDEDRKSSGHSFSPEWLFAVIVCACSAVTAVVFMVVASAGAIPIIGSRLKMLKTYRAFAWDASLFIAWLVVFGIMAGIFLKRKSDEPYKGASVGSMKTAVWVDLVNAILWLASAGYGCFKTFLGRKVDEASDKVGNKLFSKKGGNEHEMKNYPESV</sequence>
<name>A0ACC1R8Y0_9HYPO</name>
<accession>A0ACC1R8Y0</accession>
<comment type="caution">
    <text evidence="1">The sequence shown here is derived from an EMBL/GenBank/DDBJ whole genome shotgun (WGS) entry which is preliminary data.</text>
</comment>
<evidence type="ECO:0000313" key="2">
    <source>
        <dbReference type="Proteomes" id="UP001148737"/>
    </source>
</evidence>
<keyword evidence="2" id="KW-1185">Reference proteome</keyword>
<protein>
    <submittedName>
        <fullName evidence="1">Uncharacterized protein</fullName>
    </submittedName>
</protein>
<evidence type="ECO:0000313" key="1">
    <source>
        <dbReference type="EMBL" id="KAJ3499505.1"/>
    </source>
</evidence>
<organism evidence="1 2">
    <name type="scientific">Lecanicillium saksenae</name>
    <dbReference type="NCBI Taxonomy" id="468837"/>
    <lineage>
        <taxon>Eukaryota</taxon>
        <taxon>Fungi</taxon>
        <taxon>Dikarya</taxon>
        <taxon>Ascomycota</taxon>
        <taxon>Pezizomycotina</taxon>
        <taxon>Sordariomycetes</taxon>
        <taxon>Hypocreomycetidae</taxon>
        <taxon>Hypocreales</taxon>
        <taxon>Cordycipitaceae</taxon>
        <taxon>Lecanicillium</taxon>
    </lineage>
</organism>
<dbReference type="EMBL" id="JANAKD010000008">
    <property type="protein sequence ID" value="KAJ3499505.1"/>
    <property type="molecule type" value="Genomic_DNA"/>
</dbReference>
<proteinExistence type="predicted"/>
<reference evidence="1" key="1">
    <citation type="submission" date="2022-07" db="EMBL/GenBank/DDBJ databases">
        <title>Genome Sequence of Lecanicillium saksenae.</title>
        <authorList>
            <person name="Buettner E."/>
        </authorList>
    </citation>
    <scope>NUCLEOTIDE SEQUENCE</scope>
    <source>
        <strain evidence="1">VT-O1</strain>
    </source>
</reference>